<dbReference type="GO" id="GO:0009318">
    <property type="term" value="C:exodeoxyribonuclease VII complex"/>
    <property type="evidence" value="ECO:0007669"/>
    <property type="project" value="UniProtKB-UniRule"/>
</dbReference>
<dbReference type="SUPFAM" id="SSF116842">
    <property type="entry name" value="XseB-like"/>
    <property type="match status" value="1"/>
</dbReference>
<dbReference type="AlphaFoldDB" id="A0A0C1Y4X7"/>
<dbReference type="GO" id="GO:0008855">
    <property type="term" value="F:exodeoxyribonuclease VII activity"/>
    <property type="evidence" value="ECO:0007669"/>
    <property type="project" value="UniProtKB-UniRule"/>
</dbReference>
<keyword evidence="2 6" id="KW-0963">Cytoplasm</keyword>
<evidence type="ECO:0000313" key="7">
    <source>
        <dbReference type="EMBL" id="NEV67088.1"/>
    </source>
</evidence>
<keyword evidence="3 6" id="KW-0540">Nuclease</keyword>
<evidence type="ECO:0000256" key="1">
    <source>
        <dbReference type="ARBA" id="ARBA00009998"/>
    </source>
</evidence>
<dbReference type="InterPro" id="IPR003761">
    <property type="entry name" value="Exonuc_VII_S"/>
</dbReference>
<comment type="subunit">
    <text evidence="6">Heterooligomer composed of large and small subunits.</text>
</comment>
<dbReference type="PANTHER" id="PTHR34137:SF1">
    <property type="entry name" value="EXODEOXYRIBONUCLEASE 7 SMALL SUBUNIT"/>
    <property type="match status" value="1"/>
</dbReference>
<dbReference type="GO" id="GO:0006308">
    <property type="term" value="P:DNA catabolic process"/>
    <property type="evidence" value="ECO:0007669"/>
    <property type="project" value="UniProtKB-UniRule"/>
</dbReference>
<dbReference type="InterPro" id="IPR037004">
    <property type="entry name" value="Exonuc_VII_ssu_sf"/>
</dbReference>
<dbReference type="HAMAP" id="MF_00337">
    <property type="entry name" value="Exonuc_7_S"/>
    <property type="match status" value="1"/>
</dbReference>
<reference evidence="7" key="2">
    <citation type="journal article" date="2015" name="Genome Announc.">
        <title>Draft Genome Sequence of Filamentous Marine Cyanobacterium Lyngbya confervoides Strain BDU141951.</title>
        <authorList>
            <person name="Chandrababunaidu M.M."/>
            <person name="Sen D."/>
            <person name="Tripathy S."/>
        </authorList>
    </citation>
    <scope>NUCLEOTIDE SEQUENCE</scope>
    <source>
        <strain evidence="7">BDU141951</strain>
    </source>
</reference>
<comment type="caution">
    <text evidence="7">The sequence shown here is derived from an EMBL/GenBank/DDBJ whole genome shotgun (WGS) entry which is preliminary data.</text>
</comment>
<comment type="subcellular location">
    <subcellularLocation>
        <location evidence="6">Cytoplasm</location>
    </subcellularLocation>
</comment>
<protein>
    <recommendedName>
        <fullName evidence="6">Exodeoxyribonuclease 7 small subunit</fullName>
        <ecNumber evidence="6">3.1.11.6</ecNumber>
    </recommendedName>
    <alternativeName>
        <fullName evidence="6">Exodeoxyribonuclease VII small subunit</fullName>
        <shortName evidence="6">Exonuclease VII small subunit</shortName>
    </alternativeName>
</protein>
<proteinExistence type="inferred from homology"/>
<dbReference type="PANTHER" id="PTHR34137">
    <property type="entry name" value="EXODEOXYRIBONUCLEASE 7 SMALL SUBUNIT"/>
    <property type="match status" value="1"/>
</dbReference>
<dbReference type="Gene3D" id="1.10.287.1040">
    <property type="entry name" value="Exonuclease VII, small subunit"/>
    <property type="match status" value="1"/>
</dbReference>
<comment type="catalytic activity">
    <reaction evidence="6">
        <text>Exonucleolytic cleavage in either 5'- to 3'- or 3'- to 5'-direction to yield nucleoside 5'-phosphates.</text>
        <dbReference type="EC" id="3.1.11.6"/>
    </reaction>
</comment>
<comment type="function">
    <text evidence="6">Bidirectionally degrades single-stranded DNA into large acid-insoluble oligonucleotides, which are then degraded further into small acid-soluble oligonucleotides.</text>
</comment>
<evidence type="ECO:0000256" key="6">
    <source>
        <dbReference type="HAMAP-Rule" id="MF_00337"/>
    </source>
</evidence>
<gene>
    <name evidence="6 7" type="primary">xseB</name>
    <name evidence="7" type="ORF">QQ91_008145</name>
</gene>
<keyword evidence="4 6" id="KW-0378">Hydrolase</keyword>
<dbReference type="GO" id="GO:0005829">
    <property type="term" value="C:cytosol"/>
    <property type="evidence" value="ECO:0007669"/>
    <property type="project" value="TreeGrafter"/>
</dbReference>
<evidence type="ECO:0000256" key="5">
    <source>
        <dbReference type="ARBA" id="ARBA00022839"/>
    </source>
</evidence>
<dbReference type="EMBL" id="JTHE02000003">
    <property type="protein sequence ID" value="NEV67088.1"/>
    <property type="molecule type" value="Genomic_DNA"/>
</dbReference>
<dbReference type="NCBIfam" id="TIGR01280">
    <property type="entry name" value="xseB"/>
    <property type="match status" value="1"/>
</dbReference>
<name>A0A0C1Y4X7_9CYAN</name>
<sequence>MTKSAKLPKNWSYEETVTKIEATVTRLEQGELPLAAVFEEFELAVQQLQQCESFLQARQEQVDLLIETLDESI</sequence>
<reference evidence="7" key="1">
    <citation type="submission" date="2014-11" db="EMBL/GenBank/DDBJ databases">
        <authorList>
            <person name="Malar M.C."/>
            <person name="Sen D."/>
            <person name="Tripathy S."/>
        </authorList>
    </citation>
    <scope>NUCLEOTIDE SEQUENCE</scope>
    <source>
        <strain evidence="7">BDU141951</strain>
    </source>
</reference>
<accession>A0A0C1Y4X7</accession>
<evidence type="ECO:0000256" key="3">
    <source>
        <dbReference type="ARBA" id="ARBA00022722"/>
    </source>
</evidence>
<organism evidence="7">
    <name type="scientific">Lyngbya confervoides BDU141951</name>
    <dbReference type="NCBI Taxonomy" id="1574623"/>
    <lineage>
        <taxon>Bacteria</taxon>
        <taxon>Bacillati</taxon>
        <taxon>Cyanobacteriota</taxon>
        <taxon>Cyanophyceae</taxon>
        <taxon>Oscillatoriophycideae</taxon>
        <taxon>Oscillatoriales</taxon>
        <taxon>Microcoleaceae</taxon>
        <taxon>Lyngbya</taxon>
    </lineage>
</organism>
<dbReference type="EC" id="3.1.11.6" evidence="6"/>
<evidence type="ECO:0000256" key="4">
    <source>
        <dbReference type="ARBA" id="ARBA00022801"/>
    </source>
</evidence>
<comment type="similarity">
    <text evidence="1 6">Belongs to the XseB family.</text>
</comment>
<reference evidence="7" key="3">
    <citation type="submission" date="2020-02" db="EMBL/GenBank/DDBJ databases">
        <authorList>
            <person name="Sarangi A.N."/>
            <person name="Ghosh S."/>
            <person name="Mukherjee M."/>
            <person name="Tripathy S."/>
        </authorList>
    </citation>
    <scope>NUCLEOTIDE SEQUENCE</scope>
    <source>
        <strain evidence="7">BDU141951</strain>
    </source>
</reference>
<dbReference type="Pfam" id="PF02609">
    <property type="entry name" value="Exonuc_VII_S"/>
    <property type="match status" value="1"/>
</dbReference>
<evidence type="ECO:0000256" key="2">
    <source>
        <dbReference type="ARBA" id="ARBA00022490"/>
    </source>
</evidence>
<keyword evidence="5 6" id="KW-0269">Exonuclease</keyword>